<name>A0AA42IV43_9BURK</name>
<dbReference type="RefSeq" id="WP_279994474.1">
    <property type="nucleotide sequence ID" value="NZ_JAOCDZ010000004.1"/>
</dbReference>
<feature type="binding site" description="axial binding residue" evidence="12 13">
    <location>
        <position position="127"/>
    </location>
    <ligand>
        <name>heme</name>
        <dbReference type="ChEBI" id="CHEBI:30413"/>
    </ligand>
    <ligandPart>
        <name>Fe</name>
        <dbReference type="ChEBI" id="CHEBI:18248"/>
    </ligandPart>
</feature>
<dbReference type="GO" id="GO:0005886">
    <property type="term" value="C:plasma membrane"/>
    <property type="evidence" value="ECO:0007669"/>
    <property type="project" value="UniProtKB-SubCell"/>
</dbReference>
<comment type="similarity">
    <text evidence="12">Belongs to the CcmE/CycJ family.</text>
</comment>
<proteinExistence type="inferred from homology"/>
<dbReference type="InterPro" id="IPR012340">
    <property type="entry name" value="NA-bd_OB-fold"/>
</dbReference>
<comment type="caution">
    <text evidence="14">The sequence shown here is derived from an EMBL/GenBank/DDBJ whole genome shotgun (WGS) entry which is preliminary data.</text>
</comment>
<dbReference type="GO" id="GO:0017003">
    <property type="term" value="P:protein-heme linkage"/>
    <property type="evidence" value="ECO:0007669"/>
    <property type="project" value="UniProtKB-UniRule"/>
</dbReference>
<dbReference type="GO" id="GO:0046872">
    <property type="term" value="F:metal ion binding"/>
    <property type="evidence" value="ECO:0007669"/>
    <property type="project" value="UniProtKB-KW"/>
</dbReference>
<gene>
    <name evidence="12 14" type="primary">ccmE</name>
    <name evidence="12" type="synonym">cycJ</name>
    <name evidence="14" type="ORF">N5D93_07370</name>
</gene>
<evidence type="ECO:0000256" key="9">
    <source>
        <dbReference type="ARBA" id="ARBA00023004"/>
    </source>
</evidence>
<dbReference type="InterPro" id="IPR004329">
    <property type="entry name" value="CcmE"/>
</dbReference>
<protein>
    <recommendedName>
        <fullName evidence="12">Cytochrome c-type biogenesis protein CcmE</fullName>
    </recommendedName>
    <alternativeName>
        <fullName evidence="12">Cytochrome c maturation protein E</fullName>
    </alternativeName>
    <alternativeName>
        <fullName evidence="12">Heme chaperone CcmE</fullName>
    </alternativeName>
</protein>
<evidence type="ECO:0000256" key="8">
    <source>
        <dbReference type="ARBA" id="ARBA00022989"/>
    </source>
</evidence>
<accession>A0AA42IV43</accession>
<keyword evidence="8 12" id="KW-1133">Transmembrane helix</keyword>
<dbReference type="HAMAP" id="MF_01959">
    <property type="entry name" value="CcmE"/>
    <property type="match status" value="1"/>
</dbReference>
<keyword evidence="7 12" id="KW-0735">Signal-anchor</keyword>
<evidence type="ECO:0000256" key="2">
    <source>
        <dbReference type="ARBA" id="ARBA00022475"/>
    </source>
</evidence>
<dbReference type="PANTHER" id="PTHR34128">
    <property type="entry name" value="CYTOCHROME C-TYPE BIOGENESIS PROTEIN CCME HOMOLOG, MITOCHONDRIAL"/>
    <property type="match status" value="1"/>
</dbReference>
<feature type="topological domain" description="Extracellular" evidence="12">
    <location>
        <begin position="29"/>
        <end position="173"/>
    </location>
</feature>
<feature type="topological domain" description="Cytoplasmic" evidence="12">
    <location>
        <begin position="1"/>
        <end position="7"/>
    </location>
</feature>
<evidence type="ECO:0000256" key="10">
    <source>
        <dbReference type="ARBA" id="ARBA00023136"/>
    </source>
</evidence>
<evidence type="ECO:0000256" key="3">
    <source>
        <dbReference type="ARBA" id="ARBA00022617"/>
    </source>
</evidence>
<keyword evidence="9 12" id="KW-0408">Iron</keyword>
<dbReference type="SUPFAM" id="SSF82093">
    <property type="entry name" value="Heme chaperone CcmE"/>
    <property type="match status" value="1"/>
</dbReference>
<dbReference type="NCBIfam" id="NF009727">
    <property type="entry name" value="PRK13254.1-1"/>
    <property type="match status" value="1"/>
</dbReference>
<evidence type="ECO:0000313" key="14">
    <source>
        <dbReference type="EMBL" id="MDH0735623.1"/>
    </source>
</evidence>
<dbReference type="InterPro" id="IPR036127">
    <property type="entry name" value="CcmE-like_sf"/>
</dbReference>
<sequence>MSPRKRRAWAIAGGLALLALATALVLNALQSNLVFFFSPSQIAAKEAPTSGSFRVGGLVEQGSVRREPDGVTLRFIVTDTAHTVQVAYQGLLPDLFREGKGVVAAGKLDSDGVFRATQVLAKHDENYMPPEAADALKRAAGASGGALAVTGNAAAPTGMASNIAADASRPEVR</sequence>
<keyword evidence="4 12" id="KW-0812">Transmembrane</keyword>
<keyword evidence="2 12" id="KW-1003">Cell membrane</keyword>
<dbReference type="Pfam" id="PF03100">
    <property type="entry name" value="CcmE"/>
    <property type="match status" value="1"/>
</dbReference>
<reference evidence="14" key="1">
    <citation type="submission" date="2022-09" db="EMBL/GenBank/DDBJ databases">
        <title>Intensive care unit water sources are persistently colonized with multi-drug resistant bacteria and are the site of extensive horizontal gene transfer of antibiotic resistance genes.</title>
        <authorList>
            <person name="Diorio-Toth L."/>
        </authorList>
    </citation>
    <scope>NUCLEOTIDE SEQUENCE</scope>
    <source>
        <strain evidence="14">GD03843</strain>
    </source>
</reference>
<keyword evidence="5 12" id="KW-0479">Metal-binding</keyword>
<keyword evidence="3 12" id="KW-0349">Heme</keyword>
<feature type="binding site" description="covalent" evidence="12 13">
    <location>
        <position position="123"/>
    </location>
    <ligand>
        <name>heme</name>
        <dbReference type="ChEBI" id="CHEBI:30413"/>
    </ligand>
</feature>
<evidence type="ECO:0000256" key="12">
    <source>
        <dbReference type="HAMAP-Rule" id="MF_01959"/>
    </source>
</evidence>
<dbReference type="GO" id="GO:0017004">
    <property type="term" value="P:cytochrome complex assembly"/>
    <property type="evidence" value="ECO:0007669"/>
    <property type="project" value="UniProtKB-KW"/>
</dbReference>
<organism evidence="14 15">
    <name type="scientific">Achromobacter spanius</name>
    <dbReference type="NCBI Taxonomy" id="217203"/>
    <lineage>
        <taxon>Bacteria</taxon>
        <taxon>Pseudomonadati</taxon>
        <taxon>Pseudomonadota</taxon>
        <taxon>Betaproteobacteria</taxon>
        <taxon>Burkholderiales</taxon>
        <taxon>Alcaligenaceae</taxon>
        <taxon>Achromobacter</taxon>
    </lineage>
</organism>
<evidence type="ECO:0000256" key="1">
    <source>
        <dbReference type="ARBA" id="ARBA00004533"/>
    </source>
</evidence>
<dbReference type="GO" id="GO:0020037">
    <property type="term" value="F:heme binding"/>
    <property type="evidence" value="ECO:0007669"/>
    <property type="project" value="InterPro"/>
</dbReference>
<dbReference type="EMBL" id="JAOCDZ010000004">
    <property type="protein sequence ID" value="MDH0735623.1"/>
    <property type="molecule type" value="Genomic_DNA"/>
</dbReference>
<dbReference type="FunFam" id="2.40.50.140:FF:000104">
    <property type="entry name" value="Cytochrome c-type biogenesis protein CcmE"/>
    <property type="match status" value="1"/>
</dbReference>
<keyword evidence="10 12" id="KW-0472">Membrane</keyword>
<evidence type="ECO:0000313" key="15">
    <source>
        <dbReference type="Proteomes" id="UP001161094"/>
    </source>
</evidence>
<dbReference type="NCBIfam" id="NF009731">
    <property type="entry name" value="PRK13254.1-5"/>
    <property type="match status" value="1"/>
</dbReference>
<dbReference type="Proteomes" id="UP001161094">
    <property type="component" value="Unassembled WGS sequence"/>
</dbReference>
<keyword evidence="6 12" id="KW-0201">Cytochrome c-type biogenesis</keyword>
<dbReference type="PANTHER" id="PTHR34128:SF2">
    <property type="entry name" value="CYTOCHROME C-TYPE BIOGENESIS PROTEIN CCME HOMOLOG, MITOCHONDRIAL"/>
    <property type="match status" value="1"/>
</dbReference>
<evidence type="ECO:0000256" key="6">
    <source>
        <dbReference type="ARBA" id="ARBA00022748"/>
    </source>
</evidence>
<dbReference type="NCBIfam" id="NF009729">
    <property type="entry name" value="PRK13254.1-3"/>
    <property type="match status" value="1"/>
</dbReference>
<comment type="function">
    <text evidence="11 12">Heme chaperone required for the biogenesis of c-type cytochromes. Transiently binds heme delivered by CcmC and transfers the heme to apo-cytochromes in a process facilitated by CcmF and CcmH.</text>
</comment>
<evidence type="ECO:0000256" key="5">
    <source>
        <dbReference type="ARBA" id="ARBA00022723"/>
    </source>
</evidence>
<comment type="subcellular location">
    <subcellularLocation>
        <location evidence="1">Cell inner membrane</location>
    </subcellularLocation>
    <subcellularLocation>
        <location evidence="12">Cell membrane</location>
        <topology evidence="12">Single-pass type II membrane protein</topology>
    </subcellularLocation>
</comment>
<dbReference type="AlphaFoldDB" id="A0AA42IV43"/>
<evidence type="ECO:0000256" key="7">
    <source>
        <dbReference type="ARBA" id="ARBA00022968"/>
    </source>
</evidence>
<evidence type="ECO:0000256" key="11">
    <source>
        <dbReference type="ARBA" id="ARBA00056663"/>
    </source>
</evidence>
<dbReference type="Gene3D" id="2.40.50.140">
    <property type="entry name" value="Nucleic acid-binding proteins"/>
    <property type="match status" value="1"/>
</dbReference>
<evidence type="ECO:0000256" key="4">
    <source>
        <dbReference type="ARBA" id="ARBA00022692"/>
    </source>
</evidence>
<evidence type="ECO:0000256" key="13">
    <source>
        <dbReference type="PIRSR" id="PIRSR604329-50"/>
    </source>
</evidence>